<reference evidence="3 4" key="1">
    <citation type="journal article" date="2014" name="BMC Genomics">
        <title>Comparative genome sequencing reveals chemotype-specific gene clusters in the toxigenic black mold Stachybotrys.</title>
        <authorList>
            <person name="Semeiks J."/>
            <person name="Borek D."/>
            <person name="Otwinowski Z."/>
            <person name="Grishin N.V."/>
        </authorList>
    </citation>
    <scope>NUCLEOTIDE SEQUENCE [LARGE SCALE GENOMIC DNA]</scope>
    <source>
        <strain evidence="4">CBS 109288 / IBT 7711</strain>
    </source>
</reference>
<feature type="compositionally biased region" description="Basic and acidic residues" evidence="1">
    <location>
        <begin position="411"/>
        <end position="427"/>
    </location>
</feature>
<dbReference type="AlphaFoldDB" id="A0A084AV93"/>
<dbReference type="Proteomes" id="UP000028045">
    <property type="component" value="Unassembled WGS sequence"/>
</dbReference>
<feature type="transmembrane region" description="Helical" evidence="2">
    <location>
        <begin position="340"/>
        <end position="360"/>
    </location>
</feature>
<name>A0A084AV93_STACB</name>
<keyword evidence="2" id="KW-0812">Transmembrane</keyword>
<evidence type="ECO:0000256" key="2">
    <source>
        <dbReference type="SAM" id="Phobius"/>
    </source>
</evidence>
<keyword evidence="2" id="KW-1133">Transmembrane helix</keyword>
<feature type="region of interest" description="Disordered" evidence="1">
    <location>
        <begin position="411"/>
        <end position="432"/>
    </location>
</feature>
<dbReference type="InterPro" id="IPR053018">
    <property type="entry name" value="Elsinochrome_Biosynth-Asso"/>
</dbReference>
<sequence length="667" mass="74328">MSCSYSCTEIPGPLEENGDISGLGGGALQVVVGFTTMGWVTVAVLVAYYLFAFDPSDDPFAVDPKRPHPHHRPNPIDAAIFKRTRRLRNLVRRGEYYGSVMERILNKCILRSADAQLVTGIAIIVSGYSNLRCGISTYHWHSVVYLTWFSCLTHLSALSFLRRYFHLRPAARSWRLCLMTALVIMLLVAFIPTGHFGYYWGYVTDAIDWEDEYTDWDLGDRIIPVGGGFELTRSRYVLTSSPAICFYKTGGSDDEFISMIFSVCLLAYGYFIRVAKLFQTSSTGLGFFLHANVDRFQQIMLRRWARLLRRMKPGVALWVAAWAIPFQTSLYFVLKMIVDLYSSTVIEMLSLAMSALWGTLRLAGLRTRGHPADNDWSFGQVLPLLLMAAPLMPMVESLVTFFLTPRADLDPGIDKPREPQRPVRPSDVHGPLNHAATFDSMVTIYGQQYVDRLHPLDRSPPFLRQMASAETMVPTASNLEEALGQVETHAEALEALETYAYPDSPAADEIVHLLQFGHEAYHKCMGLCPVIVPAGPLLCMASLVLAGGGNTLVAYGYLNRDGGQLPKSIVLMPSVSHIMAVMLFFTECWSGTAKKTWRHGSARFLLCFVSGGAAASIGIFCSWARLFLFLVSSYMSLTVGCLVLMARRMRHIRRRAYDAASSSQATG</sequence>
<protein>
    <recommendedName>
        <fullName evidence="5">Transmembrane protein</fullName>
    </recommendedName>
</protein>
<dbReference type="PANTHER" id="PTHR37577">
    <property type="entry name" value="INTEGRAL MEMBRANE PROTEIN"/>
    <property type="match status" value="1"/>
</dbReference>
<evidence type="ECO:0008006" key="5">
    <source>
        <dbReference type="Google" id="ProtNLM"/>
    </source>
</evidence>
<feature type="transmembrane region" description="Helical" evidence="2">
    <location>
        <begin position="570"/>
        <end position="590"/>
    </location>
</feature>
<feature type="transmembrane region" description="Helical" evidence="2">
    <location>
        <begin position="27"/>
        <end position="51"/>
    </location>
</feature>
<proteinExistence type="predicted"/>
<feature type="transmembrane region" description="Helical" evidence="2">
    <location>
        <begin position="173"/>
        <end position="191"/>
    </location>
</feature>
<dbReference type="EMBL" id="KL648534">
    <property type="protein sequence ID" value="KEY69222.1"/>
    <property type="molecule type" value="Genomic_DNA"/>
</dbReference>
<organism evidence="3 4">
    <name type="scientific">Stachybotrys chartarum (strain CBS 109288 / IBT 7711)</name>
    <name type="common">Toxic black mold</name>
    <name type="synonym">Stilbospora chartarum</name>
    <dbReference type="NCBI Taxonomy" id="1280523"/>
    <lineage>
        <taxon>Eukaryota</taxon>
        <taxon>Fungi</taxon>
        <taxon>Dikarya</taxon>
        <taxon>Ascomycota</taxon>
        <taxon>Pezizomycotina</taxon>
        <taxon>Sordariomycetes</taxon>
        <taxon>Hypocreomycetidae</taxon>
        <taxon>Hypocreales</taxon>
        <taxon>Stachybotryaceae</taxon>
        <taxon>Stachybotrys</taxon>
    </lineage>
</organism>
<feature type="transmembrane region" description="Helical" evidence="2">
    <location>
        <begin position="626"/>
        <end position="646"/>
    </location>
</feature>
<feature type="transmembrane region" description="Helical" evidence="2">
    <location>
        <begin position="537"/>
        <end position="558"/>
    </location>
</feature>
<dbReference type="HOGENOM" id="CLU_483181_0_0_1"/>
<feature type="transmembrane region" description="Helical" evidence="2">
    <location>
        <begin position="256"/>
        <end position="275"/>
    </location>
</feature>
<accession>A0A084AV93</accession>
<keyword evidence="2" id="KW-0472">Membrane</keyword>
<dbReference type="OrthoDB" id="5427664at2759"/>
<feature type="transmembrane region" description="Helical" evidence="2">
    <location>
        <begin position="602"/>
        <end position="620"/>
    </location>
</feature>
<keyword evidence="4" id="KW-1185">Reference proteome</keyword>
<evidence type="ECO:0000256" key="1">
    <source>
        <dbReference type="SAM" id="MobiDB-lite"/>
    </source>
</evidence>
<evidence type="ECO:0000313" key="4">
    <source>
        <dbReference type="Proteomes" id="UP000028045"/>
    </source>
</evidence>
<gene>
    <name evidence="3" type="ORF">S7711_10502</name>
</gene>
<dbReference type="PANTHER" id="PTHR37577:SF1">
    <property type="entry name" value="INTEGRAL MEMBRANE PROTEIN"/>
    <property type="match status" value="1"/>
</dbReference>
<evidence type="ECO:0000313" key="3">
    <source>
        <dbReference type="EMBL" id="KEY69222.1"/>
    </source>
</evidence>
<feature type="transmembrane region" description="Helical" evidence="2">
    <location>
        <begin position="315"/>
        <end position="334"/>
    </location>
</feature>
<feature type="transmembrane region" description="Helical" evidence="2">
    <location>
        <begin position="143"/>
        <end position="161"/>
    </location>
</feature>